<keyword evidence="1" id="KW-0472">Membrane</keyword>
<reference evidence="2 3" key="1">
    <citation type="submission" date="2019-02" db="EMBL/GenBank/DDBJ databases">
        <title>Deep-cultivation of Planctomycetes and their phenomic and genomic characterization uncovers novel biology.</title>
        <authorList>
            <person name="Wiegand S."/>
            <person name="Jogler M."/>
            <person name="Boedeker C."/>
            <person name="Pinto D."/>
            <person name="Vollmers J."/>
            <person name="Rivas-Marin E."/>
            <person name="Kohn T."/>
            <person name="Peeters S.H."/>
            <person name="Heuer A."/>
            <person name="Rast P."/>
            <person name="Oberbeckmann S."/>
            <person name="Bunk B."/>
            <person name="Jeske O."/>
            <person name="Meyerdierks A."/>
            <person name="Storesund J.E."/>
            <person name="Kallscheuer N."/>
            <person name="Luecker S."/>
            <person name="Lage O.M."/>
            <person name="Pohl T."/>
            <person name="Merkel B.J."/>
            <person name="Hornburger P."/>
            <person name="Mueller R.-W."/>
            <person name="Bruemmer F."/>
            <person name="Labrenz M."/>
            <person name="Spormann A.M."/>
            <person name="Op den Camp H."/>
            <person name="Overmann J."/>
            <person name="Amann R."/>
            <person name="Jetten M.S.M."/>
            <person name="Mascher T."/>
            <person name="Medema M.H."/>
            <person name="Devos D.P."/>
            <person name="Kaster A.-K."/>
            <person name="Ovreas L."/>
            <person name="Rohde M."/>
            <person name="Galperin M.Y."/>
            <person name="Jogler C."/>
        </authorList>
    </citation>
    <scope>NUCLEOTIDE SEQUENCE [LARGE SCALE GENOMIC DNA]</scope>
    <source>
        <strain evidence="2 3">K22_7</strain>
    </source>
</reference>
<sequence length="135" mass="15047">MILVCTLALVLLDRMRGRDVSHPYTRIGLRDSYLGSPSHLVVLGYIYLHSFLMLALLPVMLDSTGSSLWHSHAFGLVSLSAVVRMMGAVVLLYSIACYIFRPFRHHRLRCADSLLASFEIVFICSTFMAVPQDGG</sequence>
<accession>A0A517NIS1</accession>
<evidence type="ECO:0000313" key="3">
    <source>
        <dbReference type="Proteomes" id="UP000318538"/>
    </source>
</evidence>
<dbReference type="KEGG" id="rlc:K227x_54610"/>
<evidence type="ECO:0000313" key="2">
    <source>
        <dbReference type="EMBL" id="QDT07036.1"/>
    </source>
</evidence>
<keyword evidence="1" id="KW-0812">Transmembrane</keyword>
<feature type="transmembrane region" description="Helical" evidence="1">
    <location>
        <begin position="41"/>
        <end position="61"/>
    </location>
</feature>
<evidence type="ECO:0000256" key="1">
    <source>
        <dbReference type="SAM" id="Phobius"/>
    </source>
</evidence>
<gene>
    <name evidence="2" type="ORF">K227x_54610</name>
</gene>
<dbReference type="Proteomes" id="UP000318538">
    <property type="component" value="Chromosome"/>
</dbReference>
<keyword evidence="3" id="KW-1185">Reference proteome</keyword>
<organism evidence="2 3">
    <name type="scientific">Rubripirellula lacrimiformis</name>
    <dbReference type="NCBI Taxonomy" id="1930273"/>
    <lineage>
        <taxon>Bacteria</taxon>
        <taxon>Pseudomonadati</taxon>
        <taxon>Planctomycetota</taxon>
        <taxon>Planctomycetia</taxon>
        <taxon>Pirellulales</taxon>
        <taxon>Pirellulaceae</taxon>
        <taxon>Rubripirellula</taxon>
    </lineage>
</organism>
<name>A0A517NIS1_9BACT</name>
<dbReference type="AlphaFoldDB" id="A0A517NIS1"/>
<feature type="transmembrane region" description="Helical" evidence="1">
    <location>
        <begin position="73"/>
        <end position="101"/>
    </location>
</feature>
<protein>
    <submittedName>
        <fullName evidence="2">Uncharacterized protein</fullName>
    </submittedName>
</protein>
<proteinExistence type="predicted"/>
<keyword evidence="1" id="KW-1133">Transmembrane helix</keyword>
<dbReference type="EMBL" id="CP036525">
    <property type="protein sequence ID" value="QDT07036.1"/>
    <property type="molecule type" value="Genomic_DNA"/>
</dbReference>
<feature type="transmembrane region" description="Helical" evidence="1">
    <location>
        <begin position="113"/>
        <end position="130"/>
    </location>
</feature>